<feature type="domain" description="TrmE-type G" evidence="12">
    <location>
        <begin position="221"/>
        <end position="380"/>
    </location>
</feature>
<keyword evidence="4 10" id="KW-0479">Metal-binding</keyword>
<evidence type="ECO:0000256" key="7">
    <source>
        <dbReference type="ARBA" id="ARBA00022842"/>
    </source>
</evidence>
<keyword evidence="8 10" id="KW-0630">Potassium</keyword>
<feature type="binding site" evidence="10">
    <location>
        <position position="252"/>
    </location>
    <ligand>
        <name>K(+)</name>
        <dbReference type="ChEBI" id="CHEBI:29103"/>
    </ligand>
</feature>
<evidence type="ECO:0000259" key="12">
    <source>
        <dbReference type="PROSITE" id="PS51709"/>
    </source>
</evidence>
<dbReference type="PANTHER" id="PTHR42714">
    <property type="entry name" value="TRNA MODIFICATION GTPASE GTPBP3"/>
    <property type="match status" value="1"/>
</dbReference>
<dbReference type="CDD" id="cd04164">
    <property type="entry name" value="trmE"/>
    <property type="match status" value="1"/>
</dbReference>
<feature type="binding site" evidence="10">
    <location>
        <begin position="231"/>
        <end position="236"/>
    </location>
    <ligand>
        <name>GTP</name>
        <dbReference type="ChEBI" id="CHEBI:37565"/>
    </ligand>
</feature>
<dbReference type="InterPro" id="IPR025867">
    <property type="entry name" value="MnmE_helical"/>
</dbReference>
<gene>
    <name evidence="10" type="primary">mnmE</name>
    <name evidence="10" type="synonym">trmE</name>
    <name evidence="13" type="ORF">CDO51_08235</name>
</gene>
<evidence type="ECO:0000313" key="13">
    <source>
        <dbReference type="EMBL" id="OWZ83477.1"/>
    </source>
</evidence>
<evidence type="ECO:0000256" key="3">
    <source>
        <dbReference type="ARBA" id="ARBA00022694"/>
    </source>
</evidence>
<evidence type="ECO:0000256" key="6">
    <source>
        <dbReference type="ARBA" id="ARBA00022801"/>
    </source>
</evidence>
<feature type="binding site" evidence="10">
    <location>
        <begin position="275"/>
        <end position="278"/>
    </location>
    <ligand>
        <name>GTP</name>
        <dbReference type="ChEBI" id="CHEBI:37565"/>
    </ligand>
</feature>
<dbReference type="InterPro" id="IPR018948">
    <property type="entry name" value="GTP-bd_TrmE_N"/>
</dbReference>
<feature type="binding site" evidence="10">
    <location>
        <position position="235"/>
    </location>
    <ligand>
        <name>Mg(2+)</name>
        <dbReference type="ChEBI" id="CHEBI:18420"/>
    </ligand>
</feature>
<keyword evidence="6 10" id="KW-0378">Hydrolase</keyword>
<dbReference type="GO" id="GO:0002098">
    <property type="term" value="P:tRNA wobble uridine modification"/>
    <property type="evidence" value="ECO:0007669"/>
    <property type="project" value="TreeGrafter"/>
</dbReference>
<dbReference type="CDD" id="cd14858">
    <property type="entry name" value="TrmE_N"/>
    <property type="match status" value="1"/>
</dbReference>
<dbReference type="GO" id="GO:0046872">
    <property type="term" value="F:metal ion binding"/>
    <property type="evidence" value="ECO:0007669"/>
    <property type="project" value="UniProtKB-KW"/>
</dbReference>
<feature type="binding site" evidence="10">
    <location>
        <begin position="335"/>
        <end position="338"/>
    </location>
    <ligand>
        <name>GTP</name>
        <dbReference type="ChEBI" id="CHEBI:37565"/>
    </ligand>
</feature>
<organism evidence="13 14">
    <name type="scientific">Natranaerobius trueperi</name>
    <dbReference type="NCBI Taxonomy" id="759412"/>
    <lineage>
        <taxon>Bacteria</taxon>
        <taxon>Bacillati</taxon>
        <taxon>Bacillota</taxon>
        <taxon>Clostridia</taxon>
        <taxon>Natranaerobiales</taxon>
        <taxon>Natranaerobiaceae</taxon>
        <taxon>Natranaerobius</taxon>
    </lineage>
</organism>
<comment type="function">
    <text evidence="10">Exhibits a very high intrinsic GTPase hydrolysis rate. Involved in the addition of a carboxymethylaminomethyl (cmnm) group at the wobble position (U34) of certain tRNAs, forming tRNA-cmnm(5)s(2)U34.</text>
</comment>
<reference evidence="13 14" key="1">
    <citation type="submission" date="2017-06" db="EMBL/GenBank/DDBJ databases">
        <title>Draft Genome Sequence of Natranaerobius trueperi halophilic, alkalithermophilic bacteria from soda lakes.</title>
        <authorList>
            <person name="Zhao B."/>
        </authorList>
    </citation>
    <scope>NUCLEOTIDE SEQUENCE [LARGE SCALE GENOMIC DNA]</scope>
    <source>
        <strain evidence="13 14">DSM 18760</strain>
    </source>
</reference>
<dbReference type="InterPro" id="IPR005225">
    <property type="entry name" value="Small_GTP-bd"/>
</dbReference>
<name>A0A226BZE7_9FIRM</name>
<feature type="binding site" evidence="10">
    <location>
        <position position="231"/>
    </location>
    <ligand>
        <name>K(+)</name>
        <dbReference type="ChEBI" id="CHEBI:29103"/>
    </ligand>
</feature>
<dbReference type="InterPro" id="IPR027266">
    <property type="entry name" value="TrmE/GcvT-like"/>
</dbReference>
<dbReference type="RefSeq" id="WP_089023803.1">
    <property type="nucleotide sequence ID" value="NZ_NIQC01000017.1"/>
</dbReference>
<feature type="binding site" evidence="10">
    <location>
        <position position="125"/>
    </location>
    <ligand>
        <name>(6S)-5-formyl-5,6,7,8-tetrahydrofolate</name>
        <dbReference type="ChEBI" id="CHEBI:57457"/>
    </ligand>
</feature>
<feature type="binding site" evidence="10">
    <location>
        <position position="250"/>
    </location>
    <ligand>
        <name>K(+)</name>
        <dbReference type="ChEBI" id="CHEBI:29103"/>
    </ligand>
</feature>
<dbReference type="GO" id="GO:0030488">
    <property type="term" value="P:tRNA methylation"/>
    <property type="evidence" value="ECO:0007669"/>
    <property type="project" value="TreeGrafter"/>
</dbReference>
<sequence length="459" mass="51353">MSSEDTVAALSTPPGEGGIGIIRISGPKSFEIGKKLFFSSREITNFKNRKLYHGYIFDRRNNKTLDEVLITFMKGPYTYTCEDIVEIHCHGGMIPVREILQLIFSLGIRPSEPGEFTKRAFLNGRLDLTQAEAVMDLISTKTQNLKDVAMKQISGKLKEEISHLRTELITVLSNLEAKIDFPDEEIDVEDMSSLKERVSYIRKSLYELIESFNKGKIIREGVKTVIVGRPNVGKSSLLNILLGEERAIVTEIPGTTRDTLEEVINLDGIPLRIIDTAGIRESTDKVEQIGVKRTRDSMEEADIVLVVLDSSQELKDEDKKILNMARDKPSLIVLNKADLEKEFHEGTVNELAPDIRKVKVSALKKEGIDQLEKYISELVFGGEVMETDEIVITNERHYNSLKKTDNVLASAENGLEAYISEDLVSVDIKEGLEILGEITGESAGEDVIDEVFNNFCIGK</sequence>
<protein>
    <recommendedName>
        <fullName evidence="10">tRNA modification GTPase MnmE</fullName>
        <ecNumber evidence="10">3.6.-.-</ecNumber>
    </recommendedName>
</protein>
<dbReference type="PANTHER" id="PTHR42714:SF2">
    <property type="entry name" value="TRNA MODIFICATION GTPASE GTPBP3, MITOCHONDRIAL"/>
    <property type="match status" value="1"/>
</dbReference>
<evidence type="ECO:0000256" key="8">
    <source>
        <dbReference type="ARBA" id="ARBA00022958"/>
    </source>
</evidence>
<dbReference type="Pfam" id="PF10396">
    <property type="entry name" value="TrmE_N"/>
    <property type="match status" value="1"/>
</dbReference>
<dbReference type="EC" id="3.6.-.-" evidence="10"/>
<dbReference type="FunFam" id="3.40.50.300:FF:000494">
    <property type="entry name" value="tRNA modification GTPase MnmE"/>
    <property type="match status" value="1"/>
</dbReference>
<comment type="caution">
    <text evidence="10">Lacks conserved residue(s) required for the propagation of feature annotation.</text>
</comment>
<feature type="binding site" evidence="10">
    <location>
        <position position="459"/>
    </location>
    <ligand>
        <name>(6S)-5-formyl-5,6,7,8-tetrahydrofolate</name>
        <dbReference type="ChEBI" id="CHEBI:57457"/>
    </ligand>
</feature>
<evidence type="ECO:0000256" key="1">
    <source>
        <dbReference type="ARBA" id="ARBA00011043"/>
    </source>
</evidence>
<dbReference type="GO" id="GO:0005525">
    <property type="term" value="F:GTP binding"/>
    <property type="evidence" value="ECO:0007669"/>
    <property type="project" value="UniProtKB-UniRule"/>
</dbReference>
<comment type="cofactor">
    <cofactor evidence="10">
        <name>K(+)</name>
        <dbReference type="ChEBI" id="CHEBI:29103"/>
    </cofactor>
    <text evidence="10">Binds 1 potassium ion per subunit.</text>
</comment>
<dbReference type="Gene3D" id="1.20.120.430">
    <property type="entry name" value="tRNA modification GTPase MnmE domain 2"/>
    <property type="match status" value="1"/>
</dbReference>
<keyword evidence="5 10" id="KW-0547">Nucleotide-binding</keyword>
<comment type="subcellular location">
    <subcellularLocation>
        <location evidence="10">Cytoplasm</location>
    </subcellularLocation>
</comment>
<dbReference type="NCBIfam" id="TIGR00450">
    <property type="entry name" value="mnmE_trmE_thdF"/>
    <property type="match status" value="1"/>
</dbReference>
<dbReference type="HAMAP" id="MF_00379">
    <property type="entry name" value="GTPase_MnmE"/>
    <property type="match status" value="1"/>
</dbReference>
<dbReference type="NCBIfam" id="NF003661">
    <property type="entry name" value="PRK05291.1-3"/>
    <property type="match status" value="1"/>
</dbReference>
<dbReference type="InterPro" id="IPR031168">
    <property type="entry name" value="G_TrmE"/>
</dbReference>
<keyword evidence="2 10" id="KW-0963">Cytoplasm</keyword>
<keyword evidence="7 10" id="KW-0460">Magnesium</keyword>
<dbReference type="GO" id="GO:0005829">
    <property type="term" value="C:cytosol"/>
    <property type="evidence" value="ECO:0007669"/>
    <property type="project" value="TreeGrafter"/>
</dbReference>
<dbReference type="InterPro" id="IPR027417">
    <property type="entry name" value="P-loop_NTPase"/>
</dbReference>
<dbReference type="Gene3D" id="3.30.1360.120">
    <property type="entry name" value="Probable tRNA modification gtpase trme, domain 1"/>
    <property type="match status" value="1"/>
</dbReference>
<comment type="subunit">
    <text evidence="10">Homodimer. Heterotetramer of two MnmE and two MnmG subunits.</text>
</comment>
<dbReference type="AlphaFoldDB" id="A0A226BZE7"/>
<dbReference type="Pfam" id="PF01926">
    <property type="entry name" value="MMR_HSR1"/>
    <property type="match status" value="1"/>
</dbReference>
<keyword evidence="3 10" id="KW-0819">tRNA processing</keyword>
<proteinExistence type="inferred from homology"/>
<evidence type="ECO:0000256" key="10">
    <source>
        <dbReference type="HAMAP-Rule" id="MF_00379"/>
    </source>
</evidence>
<feature type="binding site" evidence="10">
    <location>
        <position position="86"/>
    </location>
    <ligand>
        <name>(6S)-5-formyl-5,6,7,8-tetrahydrofolate</name>
        <dbReference type="ChEBI" id="CHEBI:57457"/>
    </ligand>
</feature>
<dbReference type="OrthoDB" id="9805918at2"/>
<evidence type="ECO:0000313" key="14">
    <source>
        <dbReference type="Proteomes" id="UP000214588"/>
    </source>
</evidence>
<evidence type="ECO:0000256" key="4">
    <source>
        <dbReference type="ARBA" id="ARBA00022723"/>
    </source>
</evidence>
<dbReference type="Proteomes" id="UP000214588">
    <property type="component" value="Unassembled WGS sequence"/>
</dbReference>
<evidence type="ECO:0000256" key="9">
    <source>
        <dbReference type="ARBA" id="ARBA00023134"/>
    </source>
</evidence>
<dbReference type="InterPro" id="IPR006073">
    <property type="entry name" value="GTP-bd"/>
</dbReference>
<keyword evidence="9 10" id="KW-0342">GTP-binding</keyword>
<keyword evidence="14" id="KW-1185">Reference proteome</keyword>
<evidence type="ECO:0000256" key="11">
    <source>
        <dbReference type="RuleBase" id="RU003313"/>
    </source>
</evidence>
<dbReference type="GO" id="GO:0003924">
    <property type="term" value="F:GTPase activity"/>
    <property type="evidence" value="ECO:0007669"/>
    <property type="project" value="UniProtKB-UniRule"/>
</dbReference>
<dbReference type="EMBL" id="NIQC01000017">
    <property type="protein sequence ID" value="OWZ83477.1"/>
    <property type="molecule type" value="Genomic_DNA"/>
</dbReference>
<dbReference type="Gene3D" id="3.40.50.300">
    <property type="entry name" value="P-loop containing nucleotide triphosphate hydrolases"/>
    <property type="match status" value="1"/>
</dbReference>
<feature type="binding site" evidence="10">
    <location>
        <position position="256"/>
    </location>
    <ligand>
        <name>Mg(2+)</name>
        <dbReference type="ChEBI" id="CHEBI:18420"/>
    </ligand>
</feature>
<dbReference type="PROSITE" id="PS51709">
    <property type="entry name" value="G_TRME"/>
    <property type="match status" value="1"/>
</dbReference>
<dbReference type="Pfam" id="PF12631">
    <property type="entry name" value="MnmE_helical"/>
    <property type="match status" value="1"/>
</dbReference>
<dbReference type="InterPro" id="IPR004520">
    <property type="entry name" value="GTPase_MnmE"/>
</dbReference>
<dbReference type="InterPro" id="IPR027368">
    <property type="entry name" value="MnmE_dom2"/>
</dbReference>
<comment type="caution">
    <text evidence="13">The sequence shown here is derived from an EMBL/GenBank/DDBJ whole genome shotgun (WGS) entry which is preliminary data.</text>
</comment>
<evidence type="ECO:0000256" key="5">
    <source>
        <dbReference type="ARBA" id="ARBA00022741"/>
    </source>
</evidence>
<dbReference type="SUPFAM" id="SSF52540">
    <property type="entry name" value="P-loop containing nucleoside triphosphate hydrolases"/>
    <property type="match status" value="1"/>
</dbReference>
<dbReference type="FunFam" id="3.30.1360.120:FF:000003">
    <property type="entry name" value="tRNA modification GTPase MnmE"/>
    <property type="match status" value="1"/>
</dbReference>
<feature type="binding site" evidence="10">
    <location>
        <position position="23"/>
    </location>
    <ligand>
        <name>(6S)-5-formyl-5,6,7,8-tetrahydrofolate</name>
        <dbReference type="ChEBI" id="CHEBI:57457"/>
    </ligand>
</feature>
<accession>A0A226BZE7</accession>
<dbReference type="GO" id="GO:0042802">
    <property type="term" value="F:identical protein binding"/>
    <property type="evidence" value="ECO:0007669"/>
    <property type="project" value="UniProtKB-ARBA"/>
</dbReference>
<evidence type="ECO:0000256" key="2">
    <source>
        <dbReference type="ARBA" id="ARBA00022490"/>
    </source>
</evidence>
<feature type="binding site" evidence="10">
    <location>
        <begin position="250"/>
        <end position="256"/>
    </location>
    <ligand>
        <name>GTP</name>
        <dbReference type="ChEBI" id="CHEBI:37565"/>
    </ligand>
</feature>
<comment type="similarity">
    <text evidence="1 10 11">Belongs to the TRAFAC class TrmE-Era-EngA-EngB-Septin-like GTPase superfamily. TrmE GTPase family.</text>
</comment>
<feature type="binding site" evidence="10">
    <location>
        <position position="255"/>
    </location>
    <ligand>
        <name>K(+)</name>
        <dbReference type="ChEBI" id="CHEBI:29103"/>
    </ligand>
</feature>
<dbReference type="PRINTS" id="PR00449">
    <property type="entry name" value="RASTRNSFRMNG"/>
</dbReference>
<dbReference type="NCBIfam" id="TIGR00231">
    <property type="entry name" value="small_GTP"/>
    <property type="match status" value="1"/>
</dbReference>